<evidence type="ECO:0000313" key="5">
    <source>
        <dbReference type="Proteomes" id="UP001596383"/>
    </source>
</evidence>
<dbReference type="GO" id="GO:0046872">
    <property type="term" value="F:metal ion binding"/>
    <property type="evidence" value="ECO:0007669"/>
    <property type="project" value="UniProtKB-KW"/>
</dbReference>
<dbReference type="EMBL" id="JBHSWV010000091">
    <property type="protein sequence ID" value="MFC6764553.1"/>
    <property type="molecule type" value="Genomic_DNA"/>
</dbReference>
<dbReference type="SUPFAM" id="SSF49503">
    <property type="entry name" value="Cupredoxins"/>
    <property type="match status" value="1"/>
</dbReference>
<sequence length="102" mass="11428">MAQETVKMEEYSFDPVRKTVSPDTAVVWKNVGSASHVVDSVQFHDVADQWQLRTQVLRSGDSAVYEFSEEGIYEYYCGLQGEDMCGVVLVGDVSLSKRLPCE</sequence>
<evidence type="ECO:0000256" key="1">
    <source>
        <dbReference type="ARBA" id="ARBA00022723"/>
    </source>
</evidence>
<dbReference type="Proteomes" id="UP001596383">
    <property type="component" value="Unassembled WGS sequence"/>
</dbReference>
<keyword evidence="5" id="KW-1185">Reference proteome</keyword>
<reference evidence="4 5" key="1">
    <citation type="journal article" date="2019" name="Int. J. Syst. Evol. Microbiol.">
        <title>The Global Catalogue of Microorganisms (GCM) 10K type strain sequencing project: providing services to taxonomists for standard genome sequencing and annotation.</title>
        <authorList>
            <consortium name="The Broad Institute Genomics Platform"/>
            <consortium name="The Broad Institute Genome Sequencing Center for Infectious Disease"/>
            <person name="Wu L."/>
            <person name="Ma J."/>
        </authorList>
    </citation>
    <scope>NUCLEOTIDE SEQUENCE [LARGE SCALE GENOMIC DNA]</scope>
    <source>
        <strain evidence="4 5">LMG 29247</strain>
    </source>
</reference>
<evidence type="ECO:0000313" key="4">
    <source>
        <dbReference type="EMBL" id="MFC6764553.1"/>
    </source>
</evidence>
<dbReference type="AlphaFoldDB" id="A0ABD5SM53"/>
<dbReference type="InterPro" id="IPR000923">
    <property type="entry name" value="BlueCu_1"/>
</dbReference>
<dbReference type="Gene3D" id="2.60.40.420">
    <property type="entry name" value="Cupredoxins - blue copper proteins"/>
    <property type="match status" value="1"/>
</dbReference>
<dbReference type="PANTHER" id="PTHR36507">
    <property type="entry name" value="BLL1555 PROTEIN"/>
    <property type="match status" value="1"/>
</dbReference>
<dbReference type="Pfam" id="PF00127">
    <property type="entry name" value="Copper-bind"/>
    <property type="match status" value="1"/>
</dbReference>
<evidence type="ECO:0000256" key="2">
    <source>
        <dbReference type="ARBA" id="ARBA00023008"/>
    </source>
</evidence>
<evidence type="ECO:0000259" key="3">
    <source>
        <dbReference type="Pfam" id="PF00127"/>
    </source>
</evidence>
<feature type="domain" description="Blue (type 1) copper" evidence="3">
    <location>
        <begin position="6"/>
        <end position="90"/>
    </location>
</feature>
<dbReference type="PANTHER" id="PTHR36507:SF1">
    <property type="entry name" value="BLL1555 PROTEIN"/>
    <property type="match status" value="1"/>
</dbReference>
<keyword evidence="1" id="KW-0479">Metal-binding</keyword>
<comment type="caution">
    <text evidence="4">The sequence shown here is derived from an EMBL/GenBank/DDBJ whole genome shotgun (WGS) entry which is preliminary data.</text>
</comment>
<accession>A0ABD5SM53</accession>
<name>A0ABD5SM53_9EURY</name>
<gene>
    <name evidence="4" type="ORF">ACFQE6_05740</name>
</gene>
<dbReference type="InterPro" id="IPR052721">
    <property type="entry name" value="ET_Amicyanin"/>
</dbReference>
<dbReference type="InterPro" id="IPR008972">
    <property type="entry name" value="Cupredoxin"/>
</dbReference>
<protein>
    <submittedName>
        <fullName evidence="4">Plastocyanin/azurin family copper-binding protein</fullName>
    </submittedName>
</protein>
<organism evidence="4 5">
    <name type="scientific">Natrinema soli</name>
    <dbReference type="NCBI Taxonomy" id="1930624"/>
    <lineage>
        <taxon>Archaea</taxon>
        <taxon>Methanobacteriati</taxon>
        <taxon>Methanobacteriota</taxon>
        <taxon>Stenosarchaea group</taxon>
        <taxon>Halobacteria</taxon>
        <taxon>Halobacteriales</taxon>
        <taxon>Natrialbaceae</taxon>
        <taxon>Natrinema</taxon>
    </lineage>
</organism>
<proteinExistence type="predicted"/>
<dbReference type="RefSeq" id="WP_273737612.1">
    <property type="nucleotide sequence ID" value="NZ_JAQIVI010000091.1"/>
</dbReference>
<keyword evidence="2" id="KW-0186">Copper</keyword>